<dbReference type="KEGG" id="lje:BUE77_05540"/>
<keyword evidence="1" id="KW-1133">Transmembrane helix</keyword>
<keyword evidence="5" id="KW-1185">Reference proteome</keyword>
<sequence length="110" mass="13165">MKRVTLFNHKHPFITPAIIFWSIVFLMFFGPKILTSIKSAYFNYQITQVVSEKKPQAKALDIVQEDTETNVYYQTYEYNDRKYILACFKKSGKRHFDWYSLKTGKIEHLK</sequence>
<reference evidence="2 4" key="1">
    <citation type="submission" date="2019-09" db="EMBL/GenBank/DDBJ databases">
        <title>Draft genome sequence assemblies of isolates from the urinary tract.</title>
        <authorList>
            <person name="Mores C.R."/>
            <person name="Putonti C."/>
            <person name="Wolfe A.J."/>
        </authorList>
    </citation>
    <scope>NUCLEOTIDE SEQUENCE [LARGE SCALE GENOMIC DNA]</scope>
    <source>
        <strain evidence="2 4">UMB246</strain>
    </source>
</reference>
<dbReference type="EMBL" id="VYWW01000017">
    <property type="protein sequence ID" value="KAA9322708.1"/>
    <property type="molecule type" value="Genomic_DNA"/>
</dbReference>
<accession>A0A5N1IBJ7</accession>
<proteinExistence type="predicted"/>
<dbReference type="OrthoDB" id="9872053at2"/>
<dbReference type="Proteomes" id="UP001385848">
    <property type="component" value="Unassembled WGS sequence"/>
</dbReference>
<feature type="transmembrane region" description="Helical" evidence="1">
    <location>
        <begin position="12"/>
        <end position="29"/>
    </location>
</feature>
<dbReference type="RefSeq" id="WP_006584577.1">
    <property type="nucleotide sequence ID" value="NZ_CATOUV010000001.1"/>
</dbReference>
<reference evidence="3 5" key="2">
    <citation type="submission" date="2024-04" db="EMBL/GenBank/DDBJ databases">
        <title>Three lactobacilli isolated from voided urine samples from females with type 2 diabetes.</title>
        <authorList>
            <person name="Kula A."/>
            <person name="Stegman N."/>
            <person name="Putonti C."/>
        </authorList>
    </citation>
    <scope>NUCLEOTIDE SEQUENCE [LARGE SCALE GENOMIC DNA]</scope>
    <source>
        <strain evidence="3 5">1855</strain>
    </source>
</reference>
<evidence type="ECO:0000256" key="1">
    <source>
        <dbReference type="SAM" id="Phobius"/>
    </source>
</evidence>
<evidence type="ECO:0000313" key="2">
    <source>
        <dbReference type="EMBL" id="KAA9322708.1"/>
    </source>
</evidence>
<evidence type="ECO:0000313" key="5">
    <source>
        <dbReference type="Proteomes" id="UP001385848"/>
    </source>
</evidence>
<name>A0A5N1IBJ7_LACJE</name>
<evidence type="ECO:0000313" key="3">
    <source>
        <dbReference type="EMBL" id="MEL0564614.1"/>
    </source>
</evidence>
<keyword evidence="1" id="KW-0472">Membrane</keyword>
<dbReference type="EMBL" id="JBBVUL010000002">
    <property type="protein sequence ID" value="MEL0564614.1"/>
    <property type="molecule type" value="Genomic_DNA"/>
</dbReference>
<organism evidence="2 4">
    <name type="scientific">Lactobacillus jensenii</name>
    <dbReference type="NCBI Taxonomy" id="109790"/>
    <lineage>
        <taxon>Bacteria</taxon>
        <taxon>Bacillati</taxon>
        <taxon>Bacillota</taxon>
        <taxon>Bacilli</taxon>
        <taxon>Lactobacillales</taxon>
        <taxon>Lactobacillaceae</taxon>
        <taxon>Lactobacillus</taxon>
    </lineage>
</organism>
<dbReference type="AlphaFoldDB" id="A0A5N1IBJ7"/>
<comment type="caution">
    <text evidence="2">The sequence shown here is derived from an EMBL/GenBank/DDBJ whole genome shotgun (WGS) entry which is preliminary data.</text>
</comment>
<gene>
    <name evidence="3" type="ORF">AAC431_01565</name>
    <name evidence="2" type="ORF">F6H94_04820</name>
</gene>
<evidence type="ECO:0000313" key="4">
    <source>
        <dbReference type="Proteomes" id="UP000327236"/>
    </source>
</evidence>
<keyword evidence="1" id="KW-0812">Transmembrane</keyword>
<dbReference type="Proteomes" id="UP000327236">
    <property type="component" value="Unassembled WGS sequence"/>
</dbReference>
<protein>
    <submittedName>
        <fullName evidence="2">1,4-alpha-glucan branching protein</fullName>
    </submittedName>
</protein>
<dbReference type="GeneID" id="31743176"/>